<feature type="domain" description="Bacterial Ig-like" evidence="1">
    <location>
        <begin position="297"/>
        <end position="378"/>
    </location>
</feature>
<gene>
    <name evidence="2" type="ORF">ACFPA8_01930</name>
</gene>
<feature type="domain" description="Bacterial Ig-like" evidence="1">
    <location>
        <begin position="678"/>
        <end position="763"/>
    </location>
</feature>
<comment type="caution">
    <text evidence="2">The sequence shown here is derived from an EMBL/GenBank/DDBJ whole genome shotgun (WGS) entry which is preliminary data.</text>
</comment>
<evidence type="ECO:0000313" key="2">
    <source>
        <dbReference type="EMBL" id="MFC4492893.1"/>
    </source>
</evidence>
<dbReference type="EMBL" id="JBHSFH010000003">
    <property type="protein sequence ID" value="MFC4492893.1"/>
    <property type="molecule type" value="Genomic_DNA"/>
</dbReference>
<proteinExistence type="predicted"/>
<evidence type="ECO:0000259" key="1">
    <source>
        <dbReference type="Pfam" id="PF16640"/>
    </source>
</evidence>
<feature type="domain" description="Bacterial Ig-like" evidence="1">
    <location>
        <begin position="109"/>
        <end position="193"/>
    </location>
</feature>
<feature type="domain" description="Bacterial Ig-like" evidence="1">
    <location>
        <begin position="1345"/>
        <end position="1430"/>
    </location>
</feature>
<feature type="domain" description="Bacterial Ig-like" evidence="1">
    <location>
        <begin position="202"/>
        <end position="281"/>
    </location>
</feature>
<feature type="domain" description="Bacterial Ig-like" evidence="1">
    <location>
        <begin position="1534"/>
        <end position="1621"/>
    </location>
</feature>
<feature type="domain" description="Bacterial Ig-like" evidence="1">
    <location>
        <begin position="1153"/>
        <end position="1234"/>
    </location>
</feature>
<keyword evidence="3" id="KW-1185">Reference proteome</keyword>
<accession>A0ABV8ZYX4</accession>
<feature type="domain" description="Bacterial Ig-like" evidence="1">
    <location>
        <begin position="581"/>
        <end position="668"/>
    </location>
</feature>
<feature type="domain" description="Bacterial Ig-like" evidence="1">
    <location>
        <begin position="1248"/>
        <end position="1336"/>
    </location>
</feature>
<dbReference type="InterPro" id="IPR013783">
    <property type="entry name" value="Ig-like_fold"/>
</dbReference>
<reference evidence="3" key="1">
    <citation type="journal article" date="2019" name="Int. J. Syst. Evol. Microbiol.">
        <title>The Global Catalogue of Microorganisms (GCM) 10K type strain sequencing project: providing services to taxonomists for standard genome sequencing and annotation.</title>
        <authorList>
            <consortium name="The Broad Institute Genomics Platform"/>
            <consortium name="The Broad Institute Genome Sequencing Center for Infectious Disease"/>
            <person name="Wu L."/>
            <person name="Ma J."/>
        </authorList>
    </citation>
    <scope>NUCLEOTIDE SEQUENCE [LARGE SCALE GENOMIC DNA]</scope>
    <source>
        <strain evidence="3">CGMCC 4.7357</strain>
    </source>
</reference>
<feature type="domain" description="Bacterial Ig-like" evidence="1">
    <location>
        <begin position="1727"/>
        <end position="1810"/>
    </location>
</feature>
<dbReference type="Proteomes" id="UP001595997">
    <property type="component" value="Unassembled WGS sequence"/>
</dbReference>
<feature type="domain" description="Bacterial Ig-like" evidence="1">
    <location>
        <begin position="486"/>
        <end position="572"/>
    </location>
</feature>
<feature type="domain" description="Bacterial Ig-like" evidence="1">
    <location>
        <begin position="2009"/>
        <end position="2094"/>
    </location>
</feature>
<feature type="domain" description="Bacterial Ig-like" evidence="1">
    <location>
        <begin position="1440"/>
        <end position="1526"/>
    </location>
</feature>
<name>A0ABV8ZYX4_9ACTN</name>
<dbReference type="RefSeq" id="WP_386441259.1">
    <property type="nucleotide sequence ID" value="NZ_JBHSFH010000003.1"/>
</dbReference>
<feature type="domain" description="Bacterial Ig-like" evidence="1">
    <location>
        <begin position="772"/>
        <end position="859"/>
    </location>
</feature>
<dbReference type="Pfam" id="PF16640">
    <property type="entry name" value="Big_3_5"/>
    <property type="match status" value="21"/>
</dbReference>
<dbReference type="InterPro" id="IPR032109">
    <property type="entry name" value="Big_3_5"/>
</dbReference>
<feature type="domain" description="Bacterial Ig-like" evidence="1">
    <location>
        <begin position="1058"/>
        <end position="1145"/>
    </location>
</feature>
<feature type="domain" description="Bacterial Ig-like" evidence="1">
    <location>
        <begin position="9"/>
        <end position="99"/>
    </location>
</feature>
<feature type="domain" description="Bacterial Ig-like" evidence="1">
    <location>
        <begin position="1630"/>
        <end position="1716"/>
    </location>
</feature>
<dbReference type="Gene3D" id="2.60.40.10">
    <property type="entry name" value="Immunoglobulins"/>
    <property type="match status" value="22"/>
</dbReference>
<organism evidence="2 3">
    <name type="scientific">Streptomyces ovatisporus</name>
    <dbReference type="NCBI Taxonomy" id="1128682"/>
    <lineage>
        <taxon>Bacteria</taxon>
        <taxon>Bacillati</taxon>
        <taxon>Actinomycetota</taxon>
        <taxon>Actinomycetes</taxon>
        <taxon>Kitasatosporales</taxon>
        <taxon>Streptomycetaceae</taxon>
        <taxon>Streptomyces</taxon>
    </lineage>
</organism>
<sequence length="2212" mass="212463">MPSTTTTISSAPDPSVCGELVTFTAQVTVVPPDTGTPTGTVTFIVSDDGPSMTVPLDGAGQAQAVFSGLGTGTHDAVALYSGDGTFDPSASTLDQQTVTQAASTTVVAADPDPSVCGQLVTLCATVTIDPPGAGTPTGTVTFTGPGGFTDSATLDASGEACVSTTELTTGTVTATWVGDDCATGSAGTVDVTVGPASSTTTVTASPNPAVCGEVVEVCAVVTTDAPGVGIPTGTVTFTAGGGFSQTVTLDAAGEACLTSNALPDGTVTATYNGDTCNLSSVGTVDLVLVPAESSTVVTATPNPAVCGEPVELCAFVTADLPSTGTPTGTVTFTGPGGFTQTVTLGGGQACLTSNTLPAGTLTATYNGDACFNGSSSTTEFVLTPATTTTTVTVVPDPSVCGELVEVCAVVAADAPSTGTPTGTVTFTGPGGLNLTATLDGTGQACLTTTSLTSGTLVATYNGDACNSGSAGTTVVTVAPAETTTALTAVPDPSVCGQSVQLCATVTTNAPGSGTPTGTVTFTGPGGLNQTATLDGTGQACITTTGLESGTVTATYNGDTCHNASTDTAAVTVDPAGTTTVVTAVPDPSVCGQSVQLCATVTTDAPGSGTPTGTVTFTGPGGLNQTATLDGTGEACVTTTTLATGTVTATYNGDGPCFAGSVGTFDVTVGPADTVTVVTADVNPSVCGQLVELCATVTTTPPGSGTPTGTVTFTGPGGLAETVTLDGTGQACTTTTGLESGTVTAVYNGDTCHNASTGTLAVTVDPASTTTFVTATPDPSVCGQTVEVCATVTIDAPGSGTPTGTVTFTLPSGAESTVPVDGTGEACFTTTELTSGTVVAVYNGDACATTSTGTFVVSVTPAATSTAVTAVPDPSVCGQSVQLCATVTTDAPGSGTPTGTVTFTGPGGLNQTATLDGTGQACITSTVLTSGTVTATYNGEGPCFDGSVGTTTVTVNPADTTTVVTAVPDPSVCGQSVQLCATVTTNAPGTGTPTGTVTFTGPGGLNQTATLDGTGEACITTTVLTSGTVTATYNGDTCHNTSTGTDTVTVDPAGTTTVVTAVPDPSVCGQSVQLCATVTTNAPGSGTPTGTVTFTGPGGLNQTVTLDGTGQACTTTTGLESGTVTAVYNGDTCHNTSTGTDTVTVNAAATTTVVTATPDPSVCGQTVEVCATVTIDAPGSGTPTGTVTFTLPSGAESTVPVDGTGEACFTTTELTSGTVVAVYNGDACATTSTGTFVASVTPAATSTAVTAVPDPSVCGQSVQLCATVTTDAPGSGTPTGTVTFTGPGGLNQTATLDGTGEACITTTVLTSGTVTATYNGEGPCFDGSVGTTTVTVNPANSTTVVTAFPSTSVCGQSVTLCAAVSTAPPGAGMPTGTVTFTGPGGLNQTAALDGTGQACVTTTTLATGTVTATYNGDTCHNGSSGTRAVIVNAAATTTAVSVSPNPSQCGQSVEVCATVTTNAPGSGTPTGTVTFTGPGGLNQTVTLDGTGEACLTTTELASGSVTAVYNGDACHTTSTGTAVVTVNAASTSTSVTAVPNPSSCGQSVEICATVTTNAPGSGTPTGTVTFTGPGGLNQTATLDGTGEACITTTTLATGTVTATYNGDSPCFGGSVGTTAVTVDPAATTTVVTATPNPSVCGQSVEVCADVSFNLVGGTPAGTVTFTGPGGLNQTATLDGTGQACVTTTTLATGTVTATYNGDGCGAPSSGTTPVEVNPSATTTTVEVDPDPSVCGQSVAICATVTPDMLGSGTPTGTVTFTGPGGLNQTATLDGTGQACITSTTLASGTVTAVYNGDTCHTTSTGTDTVTVGSAATTTAVTAAPNPSVCGQSVQLCATVTTNAPGTGTPTGTVTFTGPGGLNQTATLDGTGQACITTTTLATGTVTATYNGDTCRQSSSGTVAVTVNSAATTTVVTATPNPSVCGGSVQLCATVTTNAPGSGTPTGTVTFTGPGGLNQTATLDGTGQACVTTTTLATGTVTAVYNGDTCHTTSTGIRAVTVNSAATTTVVTATPNPSVCGQSVQLCATVTTNAPGTGTPTGTVTFTGPGGLNQTATLDGTGQACITSTTLASGTVTATYSGDTCRQSSSGTVTVTSNTTGTTLTAGPAQVRLRTNGTFVIPAMSATLRETATNNPIQGRTVTFIANTAAGGSTVLGSAVTDASGVATLAPPNRQVPSVVITATTYRATFAGDGCLSPSTTTAPLTLVVSPLLP</sequence>
<feature type="domain" description="Bacterial Ig-like" evidence="1">
    <location>
        <begin position="1914"/>
        <end position="2001"/>
    </location>
</feature>
<feature type="domain" description="Bacterial Ig-like" evidence="1">
    <location>
        <begin position="1819"/>
        <end position="1906"/>
    </location>
</feature>
<feature type="domain" description="Bacterial Ig-like" evidence="1">
    <location>
        <begin position="963"/>
        <end position="1049"/>
    </location>
</feature>
<feature type="domain" description="Bacterial Ig-like" evidence="1">
    <location>
        <begin position="867"/>
        <end position="955"/>
    </location>
</feature>
<protein>
    <submittedName>
        <fullName evidence="2">Ig-like domain repeat protein</fullName>
    </submittedName>
</protein>
<evidence type="ECO:0000313" key="3">
    <source>
        <dbReference type="Proteomes" id="UP001595997"/>
    </source>
</evidence>